<evidence type="ECO:0000256" key="1">
    <source>
        <dbReference type="ARBA" id="ARBA00023002"/>
    </source>
</evidence>
<accession>A0A1W1VAW6</accession>
<dbReference type="EMBL" id="LT838272">
    <property type="protein sequence ID" value="SMB90498.1"/>
    <property type="molecule type" value="Genomic_DNA"/>
</dbReference>
<evidence type="ECO:0000259" key="2">
    <source>
        <dbReference type="Pfam" id="PF01558"/>
    </source>
</evidence>
<keyword evidence="1" id="KW-0560">Oxidoreductase</keyword>
<feature type="domain" description="Pyruvate/ketoisovalerate oxidoreductase catalytic" evidence="2">
    <location>
        <begin position="14"/>
        <end position="190"/>
    </location>
</feature>
<dbReference type="GO" id="GO:0016903">
    <property type="term" value="F:oxidoreductase activity, acting on the aldehyde or oxo group of donors"/>
    <property type="evidence" value="ECO:0007669"/>
    <property type="project" value="InterPro"/>
</dbReference>
<dbReference type="AlphaFoldDB" id="A0A1W1VAW6"/>
<dbReference type="PANTHER" id="PTHR43854">
    <property type="entry name" value="INDOLEPYRUVATE OXIDOREDUCTASE SUBUNIT IORB"/>
    <property type="match status" value="1"/>
</dbReference>
<name>A0A1W1VAW6_9FIRM</name>
<evidence type="ECO:0000313" key="4">
    <source>
        <dbReference type="Proteomes" id="UP000192569"/>
    </source>
</evidence>
<dbReference type="OrthoDB" id="9789125at2"/>
<organism evidence="3 4">
    <name type="scientific">Thermanaeromonas toyohensis ToBE</name>
    <dbReference type="NCBI Taxonomy" id="698762"/>
    <lineage>
        <taxon>Bacteria</taxon>
        <taxon>Bacillati</taxon>
        <taxon>Bacillota</taxon>
        <taxon>Clostridia</taxon>
        <taxon>Neomoorellales</taxon>
        <taxon>Neomoorellaceae</taxon>
        <taxon>Thermanaeromonas</taxon>
    </lineage>
</organism>
<dbReference type="NCBIfam" id="NF005325">
    <property type="entry name" value="PRK06853.1-5"/>
    <property type="match status" value="1"/>
</dbReference>
<gene>
    <name evidence="3" type="ORF">SAMN00808754_0297</name>
</gene>
<dbReference type="InterPro" id="IPR002869">
    <property type="entry name" value="Pyrv_flavodox_OxRed_cen"/>
</dbReference>
<dbReference type="STRING" id="698762.SAMN00808754_0297"/>
<dbReference type="Pfam" id="PF01558">
    <property type="entry name" value="POR"/>
    <property type="match status" value="1"/>
</dbReference>
<evidence type="ECO:0000313" key="3">
    <source>
        <dbReference type="EMBL" id="SMB90498.1"/>
    </source>
</evidence>
<dbReference type="SUPFAM" id="SSF53323">
    <property type="entry name" value="Pyruvate-ferredoxin oxidoreductase, PFOR, domain III"/>
    <property type="match status" value="1"/>
</dbReference>
<dbReference type="InterPro" id="IPR019752">
    <property type="entry name" value="Pyrv/ketoisovalerate_OxRed_cat"/>
</dbReference>
<dbReference type="PANTHER" id="PTHR43854:SF1">
    <property type="entry name" value="INDOLEPYRUVATE OXIDOREDUCTASE SUBUNIT IORB"/>
    <property type="match status" value="1"/>
</dbReference>
<dbReference type="Proteomes" id="UP000192569">
    <property type="component" value="Chromosome I"/>
</dbReference>
<keyword evidence="4" id="KW-1185">Reference proteome</keyword>
<dbReference type="InterPro" id="IPR052198">
    <property type="entry name" value="IorB_Oxidoreductase"/>
</dbReference>
<sequence>MHEQVTSIILTGVGGQGTVLAGRILSRAAASLGKEVKVADLHGMAQRGGSVITHVRFGPKVYSPVIASGTADYLVAFEKLEACRCLPFLKPEGVLIVNNQEIPPLPVLIGAASYPRQLLEILDMYVEKLVIVDALKKAKEAGTVKAVNMVLLGVLARHLSIPKECWEEAILTSVKPEFQEVNLRAFSLGWETES</sequence>
<proteinExistence type="predicted"/>
<protein>
    <submittedName>
        <fullName evidence="3">Indolepyruvate ferredoxin oxidoreductase beta subunit</fullName>
    </submittedName>
</protein>
<dbReference type="RefSeq" id="WP_084663347.1">
    <property type="nucleotide sequence ID" value="NZ_LT838272.1"/>
</dbReference>
<keyword evidence="3" id="KW-0670">Pyruvate</keyword>
<reference evidence="3 4" key="1">
    <citation type="submission" date="2017-04" db="EMBL/GenBank/DDBJ databases">
        <authorList>
            <person name="Afonso C.L."/>
            <person name="Miller P.J."/>
            <person name="Scott M.A."/>
            <person name="Spackman E."/>
            <person name="Goraichik I."/>
            <person name="Dimitrov K.M."/>
            <person name="Suarez D.L."/>
            <person name="Swayne D.E."/>
        </authorList>
    </citation>
    <scope>NUCLEOTIDE SEQUENCE [LARGE SCALE GENOMIC DNA]</scope>
    <source>
        <strain evidence="3 4">ToBE</strain>
    </source>
</reference>
<dbReference type="Gene3D" id="3.40.920.10">
    <property type="entry name" value="Pyruvate-ferredoxin oxidoreductase, PFOR, domain III"/>
    <property type="match status" value="1"/>
</dbReference>